<gene>
    <name evidence="1" type="ORF">HMPREF1991_00488</name>
</gene>
<dbReference type="PATRIC" id="fig|1122985.7.peg.511"/>
<dbReference type="AlphaFoldDB" id="A0A069QLE4"/>
<organism evidence="1 2">
    <name type="scientific">Hoylesella loescheii DSM 19665 = JCM 12249 = ATCC 15930</name>
    <dbReference type="NCBI Taxonomy" id="1122985"/>
    <lineage>
        <taxon>Bacteria</taxon>
        <taxon>Pseudomonadati</taxon>
        <taxon>Bacteroidota</taxon>
        <taxon>Bacteroidia</taxon>
        <taxon>Bacteroidales</taxon>
        <taxon>Prevotellaceae</taxon>
        <taxon>Hoylesella</taxon>
    </lineage>
</organism>
<dbReference type="HOGENOM" id="CLU_3121196_0_0_10"/>
<name>A0A069QLE4_HOYLO</name>
<evidence type="ECO:0000313" key="2">
    <source>
        <dbReference type="Proteomes" id="UP000027442"/>
    </source>
</evidence>
<protein>
    <submittedName>
        <fullName evidence="1">Uncharacterized protein</fullName>
    </submittedName>
</protein>
<sequence>MRHIVGLPCTIYGILAPFYGYKGSQKICYIPSLLTINKVFAHLEWFDGRE</sequence>
<dbReference type="Proteomes" id="UP000027442">
    <property type="component" value="Unassembled WGS sequence"/>
</dbReference>
<proteinExistence type="predicted"/>
<comment type="caution">
    <text evidence="1">The sequence shown here is derived from an EMBL/GenBank/DDBJ whole genome shotgun (WGS) entry which is preliminary data.</text>
</comment>
<dbReference type="EMBL" id="JNGW01000015">
    <property type="protein sequence ID" value="KDR53512.1"/>
    <property type="molecule type" value="Genomic_DNA"/>
</dbReference>
<evidence type="ECO:0000313" key="1">
    <source>
        <dbReference type="EMBL" id="KDR53512.1"/>
    </source>
</evidence>
<accession>A0A069QLE4</accession>
<reference evidence="1 2" key="1">
    <citation type="submission" date="2013-08" db="EMBL/GenBank/DDBJ databases">
        <authorList>
            <person name="Weinstock G."/>
            <person name="Sodergren E."/>
            <person name="Wylie T."/>
            <person name="Fulton L."/>
            <person name="Fulton R."/>
            <person name="Fronick C."/>
            <person name="O'Laughlin M."/>
            <person name="Godfrey J."/>
            <person name="Miner T."/>
            <person name="Herter B."/>
            <person name="Appelbaum E."/>
            <person name="Cordes M."/>
            <person name="Lek S."/>
            <person name="Wollam A."/>
            <person name="Pepin K.H."/>
            <person name="Palsikar V.B."/>
            <person name="Mitreva M."/>
            <person name="Wilson R.K."/>
        </authorList>
    </citation>
    <scope>NUCLEOTIDE SEQUENCE [LARGE SCALE GENOMIC DNA]</scope>
    <source>
        <strain evidence="1 2">ATCC 15930</strain>
    </source>
</reference>
<keyword evidence="2" id="KW-1185">Reference proteome</keyword>